<proteinExistence type="predicted"/>
<organism evidence="2 3">
    <name type="scientific">Tersicoccus solisilvae</name>
    <dbReference type="NCBI Taxonomy" id="1882339"/>
    <lineage>
        <taxon>Bacteria</taxon>
        <taxon>Bacillati</taxon>
        <taxon>Actinomycetota</taxon>
        <taxon>Actinomycetes</taxon>
        <taxon>Micrococcales</taxon>
        <taxon>Micrococcaceae</taxon>
        <taxon>Tersicoccus</taxon>
    </lineage>
</organism>
<keyword evidence="3" id="KW-1185">Reference proteome</keyword>
<dbReference type="InterPro" id="IPR036379">
    <property type="entry name" value="A-amylase_inhib_sf"/>
</dbReference>
<dbReference type="EMBL" id="BMJI01000005">
    <property type="protein sequence ID" value="GGC87663.1"/>
    <property type="molecule type" value="Genomic_DNA"/>
</dbReference>
<evidence type="ECO:0000256" key="1">
    <source>
        <dbReference type="SAM" id="SignalP"/>
    </source>
</evidence>
<dbReference type="Gene3D" id="2.60.40.20">
    <property type="entry name" value="Alpha-amylase inhibitor"/>
    <property type="match status" value="1"/>
</dbReference>
<comment type="caution">
    <text evidence="2">The sequence shown here is derived from an EMBL/GenBank/DDBJ whole genome shotgun (WGS) entry which is preliminary data.</text>
</comment>
<accession>A0ABQ1NYV6</accession>
<feature type="signal peptide" evidence="1">
    <location>
        <begin position="1"/>
        <end position="26"/>
    </location>
</feature>
<evidence type="ECO:0000313" key="3">
    <source>
        <dbReference type="Proteomes" id="UP000597761"/>
    </source>
</evidence>
<feature type="chain" id="PRO_5045675457" description="Tat pathway signal protein" evidence="1">
    <location>
        <begin position="27"/>
        <end position="106"/>
    </location>
</feature>
<name>A0ABQ1NYV6_9MICC</name>
<dbReference type="InterPro" id="IPR006311">
    <property type="entry name" value="TAT_signal"/>
</dbReference>
<evidence type="ECO:0000313" key="2">
    <source>
        <dbReference type="EMBL" id="GGC87663.1"/>
    </source>
</evidence>
<dbReference type="RefSeq" id="WP_188667541.1">
    <property type="nucleotide sequence ID" value="NZ_BMJI01000005.1"/>
</dbReference>
<gene>
    <name evidence="2" type="ORF">GCM10011512_13270</name>
</gene>
<protein>
    <recommendedName>
        <fullName evidence="4">Tat pathway signal protein</fullName>
    </recommendedName>
</protein>
<dbReference type="Proteomes" id="UP000597761">
    <property type="component" value="Unassembled WGS sequence"/>
</dbReference>
<dbReference type="PROSITE" id="PS51318">
    <property type="entry name" value="TAT"/>
    <property type="match status" value="1"/>
</dbReference>
<reference evidence="3" key="1">
    <citation type="journal article" date="2019" name="Int. J. Syst. Evol. Microbiol.">
        <title>The Global Catalogue of Microorganisms (GCM) 10K type strain sequencing project: providing services to taxonomists for standard genome sequencing and annotation.</title>
        <authorList>
            <consortium name="The Broad Institute Genomics Platform"/>
            <consortium name="The Broad Institute Genome Sequencing Center for Infectious Disease"/>
            <person name="Wu L."/>
            <person name="Ma J."/>
        </authorList>
    </citation>
    <scope>NUCLEOTIDE SEQUENCE [LARGE SCALE GENOMIC DNA]</scope>
    <source>
        <strain evidence="3">CGMCC 1.15480</strain>
    </source>
</reference>
<sequence>MNTSRRKALSAAVGTLVLGASLLVSAAPASAATAPSCVYLSQWETRNSIGVITSHARATNNCSSTQRFRMIWAWAGDGPCYSYKPGYQSTASRLGGPPKVSELRKC</sequence>
<evidence type="ECO:0008006" key="4">
    <source>
        <dbReference type="Google" id="ProtNLM"/>
    </source>
</evidence>
<keyword evidence="1" id="KW-0732">Signal</keyword>